<feature type="compositionally biased region" description="Basic and acidic residues" evidence="1">
    <location>
        <begin position="743"/>
        <end position="756"/>
    </location>
</feature>
<keyword evidence="4" id="KW-1185">Reference proteome</keyword>
<feature type="compositionally biased region" description="Polar residues" evidence="1">
    <location>
        <begin position="93"/>
        <end position="103"/>
    </location>
</feature>
<accession>A0AAV1E7G3</accession>
<dbReference type="EMBL" id="OX459125">
    <property type="protein sequence ID" value="CAI9115498.1"/>
    <property type="molecule type" value="Genomic_DNA"/>
</dbReference>
<feature type="region of interest" description="Disordered" evidence="1">
    <location>
        <begin position="704"/>
        <end position="795"/>
    </location>
</feature>
<dbReference type="GO" id="GO:0006325">
    <property type="term" value="P:chromatin organization"/>
    <property type="evidence" value="ECO:0007669"/>
    <property type="project" value="TreeGrafter"/>
</dbReference>
<reference evidence="3" key="1">
    <citation type="submission" date="2023-03" db="EMBL/GenBank/DDBJ databases">
        <authorList>
            <person name="Julca I."/>
        </authorList>
    </citation>
    <scope>NUCLEOTIDE SEQUENCE</scope>
</reference>
<feature type="region of interest" description="Disordered" evidence="1">
    <location>
        <begin position="219"/>
        <end position="250"/>
    </location>
</feature>
<name>A0AAV1E7G3_OLDCO</name>
<feature type="compositionally biased region" description="Polar residues" evidence="1">
    <location>
        <begin position="778"/>
        <end position="795"/>
    </location>
</feature>
<feature type="compositionally biased region" description="Polar residues" evidence="1">
    <location>
        <begin position="367"/>
        <end position="378"/>
    </location>
</feature>
<sequence>MKGGGGGGKGGAESSSGGGGVGRGGATSYEVGGGRQRFTVELRPGETTIVSWKKLLKDATNSAAAGAAGTSKPNGTGSAEFPDLNAPPAPVHVNSSSGLNPVTSHPPPHHPSLDSRIAPGQVLAGEKGGNDAAQPPSNRLNTVIERIERLYVGRASSDDEDANDVVPDDDEYDTEDSFIDDTELDEYFQVDNSAVKHDGFFVNRGKLERVFDLRFPCAASEPSTLPNEQPKKRRRKDVDGGDDGRIPNKLVKAPKRAGKPVSLVEKNASALSTVIALPNIHSEDVKHHNQANSSAISSRKKYSDVKGGEQCLLGVVNGNEMAPGKDFGMQKHGTDVVNSHGTISDASNQRPQEKSLSSHSKNHSGKYLNNSTMDQSGLQKEKTGVRERSELSVADSKNSVENVRNHAVQKREGSSVRPKSTLLEKAIRDLEKLVAESRPPTGELQEGDNSSQAIKRRLPAEVKQKLAKVARFAQASHGKISKELINRLMSIVGHLIQLRTLKRNLKIMVNMGLSAKQEKDSRVQLVKKEVAEMVMTRIPLMKSKALEQQAGSSDDFQEISAEEKDALKRKYSMDDLLEDKICDLYDLYVEGLEEDAGPQVRKLYAELSAMWPNGFMDNHGIKRAICRAKDRRRALNSRQKDSEKIKRKKMLAQKSETGQEEANPLGQPHPPQKLVSDSGDHILVNKSTSSKSFTAASVRMPVSFPNGSNVDHPKQERVKGSASNFSDIRSSETLQSKKKKRKSAESEGATHVRPEKISSVQGDGKVKTHKVQVADPLQKSNPQPINSSNFEQNIV</sequence>
<evidence type="ECO:0000256" key="1">
    <source>
        <dbReference type="SAM" id="MobiDB-lite"/>
    </source>
</evidence>
<dbReference type="PANTHER" id="PTHR21669">
    <property type="entry name" value="CAPZ-INTERACTING PROTEIN AND RELATED PROTEINS"/>
    <property type="match status" value="1"/>
</dbReference>
<feature type="region of interest" description="Disordered" evidence="1">
    <location>
        <begin position="324"/>
        <end position="417"/>
    </location>
</feature>
<evidence type="ECO:0000259" key="2">
    <source>
        <dbReference type="Pfam" id="PF08729"/>
    </source>
</evidence>
<organism evidence="3 4">
    <name type="scientific">Oldenlandia corymbosa var. corymbosa</name>
    <dbReference type="NCBI Taxonomy" id="529605"/>
    <lineage>
        <taxon>Eukaryota</taxon>
        <taxon>Viridiplantae</taxon>
        <taxon>Streptophyta</taxon>
        <taxon>Embryophyta</taxon>
        <taxon>Tracheophyta</taxon>
        <taxon>Spermatophyta</taxon>
        <taxon>Magnoliopsida</taxon>
        <taxon>eudicotyledons</taxon>
        <taxon>Gunneridae</taxon>
        <taxon>Pentapetalae</taxon>
        <taxon>asterids</taxon>
        <taxon>lamiids</taxon>
        <taxon>Gentianales</taxon>
        <taxon>Rubiaceae</taxon>
        <taxon>Rubioideae</taxon>
        <taxon>Spermacoceae</taxon>
        <taxon>Hedyotis-Oldenlandia complex</taxon>
        <taxon>Oldenlandia</taxon>
    </lineage>
</organism>
<feature type="domain" description="Hpc2-related" evidence="2">
    <location>
        <begin position="162"/>
        <end position="208"/>
    </location>
</feature>
<dbReference type="AlphaFoldDB" id="A0AAV1E7G3"/>
<protein>
    <submittedName>
        <fullName evidence="3">OLC1v1016413C5</fullName>
    </submittedName>
</protein>
<evidence type="ECO:0000313" key="3">
    <source>
        <dbReference type="EMBL" id="CAI9115498.1"/>
    </source>
</evidence>
<feature type="region of interest" description="Disordered" evidence="1">
    <location>
        <begin position="630"/>
        <end position="678"/>
    </location>
</feature>
<feature type="compositionally biased region" description="Basic and acidic residues" evidence="1">
    <location>
        <begin position="379"/>
        <end position="390"/>
    </location>
</feature>
<dbReference type="Pfam" id="PF08729">
    <property type="entry name" value="HUN"/>
    <property type="match status" value="1"/>
</dbReference>
<feature type="compositionally biased region" description="Low complexity" evidence="1">
    <location>
        <begin position="60"/>
        <end position="71"/>
    </location>
</feature>
<feature type="compositionally biased region" description="Gly residues" evidence="1">
    <location>
        <begin position="1"/>
        <end position="35"/>
    </location>
</feature>
<feature type="compositionally biased region" description="Basic and acidic residues" evidence="1">
    <location>
        <begin position="236"/>
        <end position="246"/>
    </location>
</feature>
<feature type="compositionally biased region" description="Polar residues" evidence="1">
    <location>
        <begin position="336"/>
        <end position="359"/>
    </location>
</feature>
<feature type="compositionally biased region" description="Polar residues" evidence="1">
    <location>
        <begin position="721"/>
        <end position="734"/>
    </location>
</feature>
<dbReference type="InterPro" id="IPR014840">
    <property type="entry name" value="HRD"/>
</dbReference>
<feature type="compositionally biased region" description="Acidic residues" evidence="1">
    <location>
        <begin position="158"/>
        <end position="176"/>
    </location>
</feature>
<feature type="region of interest" description="Disordered" evidence="1">
    <location>
        <begin position="154"/>
        <end position="176"/>
    </location>
</feature>
<gene>
    <name evidence="3" type="ORF">OLC1_LOCUS22021</name>
</gene>
<dbReference type="PANTHER" id="PTHR21669:SF28">
    <property type="entry name" value="YEMANUCLEIN"/>
    <property type="match status" value="1"/>
</dbReference>
<dbReference type="Proteomes" id="UP001161247">
    <property type="component" value="Chromosome 8"/>
</dbReference>
<proteinExistence type="predicted"/>
<feature type="region of interest" description="Disordered" evidence="1">
    <location>
        <begin position="1"/>
        <end position="47"/>
    </location>
</feature>
<dbReference type="GO" id="GO:0005634">
    <property type="term" value="C:nucleus"/>
    <property type="evidence" value="ECO:0007669"/>
    <property type="project" value="TreeGrafter"/>
</dbReference>
<evidence type="ECO:0000313" key="4">
    <source>
        <dbReference type="Proteomes" id="UP001161247"/>
    </source>
</evidence>
<feature type="region of interest" description="Disordered" evidence="1">
    <location>
        <begin position="60"/>
        <end position="141"/>
    </location>
</feature>